<gene>
    <name evidence="6" type="ordered locus">Hden_2059</name>
</gene>
<dbReference type="EMBL" id="CP002083">
    <property type="protein sequence ID" value="ADJ23860.1"/>
    <property type="molecule type" value="Genomic_DNA"/>
</dbReference>
<dbReference type="InterPro" id="IPR050807">
    <property type="entry name" value="TransReg_Diox_bact_type"/>
</dbReference>
<dbReference type="InterPro" id="IPR010982">
    <property type="entry name" value="Lambda_DNA-bd_dom_sf"/>
</dbReference>
<keyword evidence="2" id="KW-0805">Transcription regulation</keyword>
<dbReference type="PANTHER" id="PTHR46797:SF23">
    <property type="entry name" value="HTH-TYPE TRANSCRIPTIONAL REGULATOR SUTR"/>
    <property type="match status" value="1"/>
</dbReference>
<dbReference type="OrthoDB" id="1123084at2"/>
<dbReference type="Pfam" id="PF09856">
    <property type="entry name" value="ScfRs"/>
    <property type="match status" value="1"/>
</dbReference>
<evidence type="ECO:0000256" key="4">
    <source>
        <dbReference type="ARBA" id="ARBA00023163"/>
    </source>
</evidence>
<dbReference type="InterPro" id="IPR001387">
    <property type="entry name" value="Cro/C1-type_HTH"/>
</dbReference>
<dbReference type="HOGENOM" id="CLU_046383_0_0_5"/>
<protein>
    <submittedName>
        <fullName evidence="6">Transcriptional regulator, XRE family</fullName>
    </submittedName>
</protein>
<dbReference type="STRING" id="582899.Hden_2059"/>
<keyword evidence="4" id="KW-0804">Transcription</keyword>
<evidence type="ECO:0000256" key="3">
    <source>
        <dbReference type="ARBA" id="ARBA00023125"/>
    </source>
</evidence>
<sequence>MRKAFMGVRLKRLREERGLTQVALARALELSPSYLNQIEKNQRPLTVPILLKINSVFGVDVQLFSEDEEARLIADLKDVLADPGLGEHVALTEIREIAANMPAVGRAIVALQARSRQASERADAMASRFGLSAEEIEPATLMPYEKVRDYFYAHHNYIAELDEAAEALFDKAQLVIGDVATGLREYLRSEHGVDIVIVPATDTLSPQRRFNRARRTLELSANLNPGQQAFEMATQLAFLDIGDTLDRLAKDAADDSDETFRLARIGLANHFAGALVMPYTPFLEAAEALRYDIDLLGQRFGVGFETVCHRLSTLQRSESRGVPFFFVRVDRAGNISKRQSATDFHFSRVGGSCPLWNVYEAFSTPGRILTQLAQMPDGRTYLWVARTVSRGHGGFGAPVKTFAIGLGCDLSHANRLVYAKGLNLANSGVAVPIGVGCKVCERPNCPQRAFPPIGGRTAVDENERRFTPYPVA</sequence>
<dbReference type="GO" id="GO:0003700">
    <property type="term" value="F:DNA-binding transcription factor activity"/>
    <property type="evidence" value="ECO:0007669"/>
    <property type="project" value="TreeGrafter"/>
</dbReference>
<dbReference type="Pfam" id="PF01381">
    <property type="entry name" value="HTH_3"/>
    <property type="match status" value="1"/>
</dbReference>
<accession>D8JPX6</accession>
<dbReference type="InterPro" id="IPR018653">
    <property type="entry name" value="ScfR_C"/>
</dbReference>
<proteinExistence type="inferred from homology"/>
<evidence type="ECO:0000259" key="5">
    <source>
        <dbReference type="PROSITE" id="PS50943"/>
    </source>
</evidence>
<dbReference type="GO" id="GO:0005829">
    <property type="term" value="C:cytosol"/>
    <property type="evidence" value="ECO:0007669"/>
    <property type="project" value="TreeGrafter"/>
</dbReference>
<dbReference type="CDD" id="cd00093">
    <property type="entry name" value="HTH_XRE"/>
    <property type="match status" value="1"/>
</dbReference>
<dbReference type="AlphaFoldDB" id="D8JPX6"/>
<dbReference type="SUPFAM" id="SSF47413">
    <property type="entry name" value="lambda repressor-like DNA-binding domains"/>
    <property type="match status" value="1"/>
</dbReference>
<dbReference type="InterPro" id="IPR026281">
    <property type="entry name" value="HTH_RamB"/>
</dbReference>
<dbReference type="PROSITE" id="PS50943">
    <property type="entry name" value="HTH_CROC1"/>
    <property type="match status" value="1"/>
</dbReference>
<keyword evidence="3" id="KW-0238">DNA-binding</keyword>
<reference evidence="7" key="1">
    <citation type="journal article" date="2011" name="J. Bacteriol.">
        <title>Genome sequences of eight morphologically diverse alphaproteobacteria.</title>
        <authorList>
            <consortium name="US DOE Joint Genome Institute"/>
            <person name="Brown P.J."/>
            <person name="Kysela D.T."/>
            <person name="Buechlein A."/>
            <person name="Hemmerich C."/>
            <person name="Brun Y.V."/>
        </authorList>
    </citation>
    <scope>NUCLEOTIDE SEQUENCE [LARGE SCALE GENOMIC DNA]</scope>
    <source>
        <strain evidence="7">ATCC 51888 / DSM 1869 / NCIB 11706 / TK 0415</strain>
    </source>
</reference>
<evidence type="ECO:0000256" key="2">
    <source>
        <dbReference type="ARBA" id="ARBA00023015"/>
    </source>
</evidence>
<dbReference type="Pfam" id="PF06114">
    <property type="entry name" value="Peptidase_M78"/>
    <property type="match status" value="1"/>
</dbReference>
<dbReference type="eggNOG" id="COG3800">
    <property type="taxonomic scope" value="Bacteria"/>
</dbReference>
<evidence type="ECO:0000313" key="6">
    <source>
        <dbReference type="EMBL" id="ADJ23860.1"/>
    </source>
</evidence>
<feature type="domain" description="HTH cro/C1-type" evidence="5">
    <location>
        <begin position="10"/>
        <end position="64"/>
    </location>
</feature>
<evidence type="ECO:0000313" key="7">
    <source>
        <dbReference type="Proteomes" id="UP000002033"/>
    </source>
</evidence>
<dbReference type="eggNOG" id="COG1396">
    <property type="taxonomic scope" value="Bacteria"/>
</dbReference>
<dbReference type="KEGG" id="hdn:Hden_2059"/>
<organism evidence="6 7">
    <name type="scientific">Hyphomicrobium denitrificans (strain ATCC 51888 / DSM 1869 / NCIMB 11706 / TK 0415)</name>
    <dbReference type="NCBI Taxonomy" id="582899"/>
    <lineage>
        <taxon>Bacteria</taxon>
        <taxon>Pseudomonadati</taxon>
        <taxon>Pseudomonadota</taxon>
        <taxon>Alphaproteobacteria</taxon>
        <taxon>Hyphomicrobiales</taxon>
        <taxon>Hyphomicrobiaceae</taxon>
        <taxon>Hyphomicrobium</taxon>
    </lineage>
</organism>
<dbReference type="SMART" id="SM00530">
    <property type="entry name" value="HTH_XRE"/>
    <property type="match status" value="1"/>
</dbReference>
<dbReference type="Gene3D" id="1.10.260.40">
    <property type="entry name" value="lambda repressor-like DNA-binding domains"/>
    <property type="match status" value="1"/>
</dbReference>
<name>D8JPX6_HYPDA</name>
<dbReference type="GO" id="GO:0003677">
    <property type="term" value="F:DNA binding"/>
    <property type="evidence" value="ECO:0007669"/>
    <property type="project" value="UniProtKB-KW"/>
</dbReference>
<comment type="similarity">
    <text evidence="1">Belongs to the short-chain fatty acyl-CoA assimilation regulator (ScfR) family.</text>
</comment>
<evidence type="ECO:0000256" key="1">
    <source>
        <dbReference type="ARBA" id="ARBA00007227"/>
    </source>
</evidence>
<dbReference type="Proteomes" id="UP000002033">
    <property type="component" value="Chromosome"/>
</dbReference>
<dbReference type="RefSeq" id="WP_013216019.1">
    <property type="nucleotide sequence ID" value="NC_014313.1"/>
</dbReference>
<dbReference type="PIRSF" id="PIRSF019251">
    <property type="entry name" value="Rv0465c"/>
    <property type="match status" value="1"/>
</dbReference>
<dbReference type="InterPro" id="IPR010359">
    <property type="entry name" value="IrrE_HExxH"/>
</dbReference>
<dbReference type="PANTHER" id="PTHR46797">
    <property type="entry name" value="HTH-TYPE TRANSCRIPTIONAL REGULATOR"/>
    <property type="match status" value="1"/>
</dbReference>
<keyword evidence="7" id="KW-1185">Reference proteome</keyword>